<comment type="caution">
    <text evidence="2">The sequence shown here is derived from an EMBL/GenBank/DDBJ whole genome shotgun (WGS) entry which is preliminary data.</text>
</comment>
<proteinExistence type="predicted"/>
<dbReference type="Proteomes" id="UP001315686">
    <property type="component" value="Unassembled WGS sequence"/>
</dbReference>
<feature type="domain" description="DUF6314" evidence="1">
    <location>
        <begin position="11"/>
        <end position="135"/>
    </location>
</feature>
<organism evidence="2 3">
    <name type="scientific">Harenicola maris</name>
    <dbReference type="NCBI Taxonomy" id="2841044"/>
    <lineage>
        <taxon>Bacteria</taxon>
        <taxon>Pseudomonadati</taxon>
        <taxon>Pseudomonadota</taxon>
        <taxon>Alphaproteobacteria</taxon>
        <taxon>Rhodobacterales</taxon>
        <taxon>Paracoccaceae</taxon>
        <taxon>Harenicola</taxon>
    </lineage>
</organism>
<reference evidence="2 3" key="1">
    <citation type="journal article" date="2021" name="Arch. Microbiol.">
        <title>Harenicola maris gen. nov., sp. nov. isolated from the Sea of Japan shallow sediments.</title>
        <authorList>
            <person name="Romanenko L.A."/>
            <person name="Kurilenko V.V."/>
            <person name="Chernysheva N.Y."/>
            <person name="Tekutyeva L.A."/>
            <person name="Velansky P.V."/>
            <person name="Svetashev V.I."/>
            <person name="Isaeva M.P."/>
        </authorList>
    </citation>
    <scope>NUCLEOTIDE SEQUENCE [LARGE SCALE GENOMIC DNA]</scope>
    <source>
        <strain evidence="2 3">KMM 3653</strain>
    </source>
</reference>
<gene>
    <name evidence="2" type="ORF">IV417_07060</name>
</gene>
<dbReference type="RefSeq" id="WP_327793314.1">
    <property type="nucleotide sequence ID" value="NZ_JADQAZ010000001.1"/>
</dbReference>
<keyword evidence="3" id="KW-1185">Reference proteome</keyword>
<accession>A0AAP2CMJ2</accession>
<dbReference type="InterPro" id="IPR045632">
    <property type="entry name" value="DUF6314"/>
</dbReference>
<sequence>MPLEPHDFLARRWQLARVIEDSLTASTTRFAGQASVTETGAHWTYAETGHLYLASGQSLVAERSYLWQPSGQGVDISFPDGRAFHRMDLSGGGDHHWCDPDSYDVTYSFAHWPAWRAVWRVKGPRKDYVMTTDYAYITED</sequence>
<dbReference type="AlphaFoldDB" id="A0AAP2CMJ2"/>
<name>A0AAP2CMJ2_9RHOB</name>
<evidence type="ECO:0000313" key="2">
    <source>
        <dbReference type="EMBL" id="MBT0957139.1"/>
    </source>
</evidence>
<dbReference type="EMBL" id="JADQAZ010000001">
    <property type="protein sequence ID" value="MBT0957139.1"/>
    <property type="molecule type" value="Genomic_DNA"/>
</dbReference>
<evidence type="ECO:0000313" key="3">
    <source>
        <dbReference type="Proteomes" id="UP001315686"/>
    </source>
</evidence>
<evidence type="ECO:0000259" key="1">
    <source>
        <dbReference type="Pfam" id="PF19834"/>
    </source>
</evidence>
<dbReference type="Pfam" id="PF19834">
    <property type="entry name" value="DUF6314"/>
    <property type="match status" value="1"/>
</dbReference>
<protein>
    <submittedName>
        <fullName evidence="2">Trigger factor</fullName>
    </submittedName>
</protein>